<dbReference type="AlphaFoldDB" id="A0A9E7GVW4"/>
<feature type="domain" description="DUF7866" evidence="2">
    <location>
        <begin position="61"/>
        <end position="109"/>
    </location>
</feature>
<protein>
    <recommendedName>
        <fullName evidence="2">DUF7866 domain-containing protein</fullName>
    </recommendedName>
</protein>
<feature type="chain" id="PRO_5038543486" description="DUF7866 domain-containing protein" evidence="1">
    <location>
        <begin position="24"/>
        <end position="110"/>
    </location>
</feature>
<proteinExistence type="predicted"/>
<dbReference type="PANTHER" id="PTHR33786">
    <property type="entry name" value="UBIQUITIN CARBOXYL-TERMINAL HYDROLASE"/>
    <property type="match status" value="1"/>
</dbReference>
<evidence type="ECO:0000313" key="4">
    <source>
        <dbReference type="Proteomes" id="UP001055439"/>
    </source>
</evidence>
<dbReference type="Pfam" id="PF25268">
    <property type="entry name" value="DUF7866"/>
    <property type="match status" value="1"/>
</dbReference>
<accession>A0A9E7GVW4</accession>
<dbReference type="Proteomes" id="UP001055439">
    <property type="component" value="Chromosome 7"/>
</dbReference>
<name>A0A9E7GVW4_9LILI</name>
<dbReference type="PANTHER" id="PTHR33786:SF5">
    <property type="entry name" value="EXPRESSED PROTEIN"/>
    <property type="match status" value="1"/>
</dbReference>
<dbReference type="InterPro" id="IPR057188">
    <property type="entry name" value="DUF7866"/>
</dbReference>
<keyword evidence="4" id="KW-1185">Reference proteome</keyword>
<sequence length="110" mass="11816">MGNNANLFQMLAILLFAIPYGGALETGTHSNDDDYIPVFSVEHGPLGDQISAFDDHELISVQLCSDCQCCSASDPSKCQTTKCCHKIICEPPGGRFCSLKPVACNCNNCI</sequence>
<evidence type="ECO:0000259" key="2">
    <source>
        <dbReference type="Pfam" id="PF25268"/>
    </source>
</evidence>
<evidence type="ECO:0000313" key="3">
    <source>
        <dbReference type="EMBL" id="URE20098.1"/>
    </source>
</evidence>
<dbReference type="EMBL" id="CP097509">
    <property type="protein sequence ID" value="URE20098.1"/>
    <property type="molecule type" value="Genomic_DNA"/>
</dbReference>
<organism evidence="3 4">
    <name type="scientific">Musa troglodytarum</name>
    <name type="common">fe'i banana</name>
    <dbReference type="NCBI Taxonomy" id="320322"/>
    <lineage>
        <taxon>Eukaryota</taxon>
        <taxon>Viridiplantae</taxon>
        <taxon>Streptophyta</taxon>
        <taxon>Embryophyta</taxon>
        <taxon>Tracheophyta</taxon>
        <taxon>Spermatophyta</taxon>
        <taxon>Magnoliopsida</taxon>
        <taxon>Liliopsida</taxon>
        <taxon>Zingiberales</taxon>
        <taxon>Musaceae</taxon>
        <taxon>Musa</taxon>
    </lineage>
</organism>
<dbReference type="OrthoDB" id="690836at2759"/>
<evidence type="ECO:0000256" key="1">
    <source>
        <dbReference type="SAM" id="SignalP"/>
    </source>
</evidence>
<gene>
    <name evidence="3" type="ORF">MUK42_13343</name>
</gene>
<reference evidence="3" key="1">
    <citation type="submission" date="2022-05" db="EMBL/GenBank/DDBJ databases">
        <title>The Musa troglodytarum L. genome provides insights into the mechanism of non-climacteric behaviour and enrichment of carotenoids.</title>
        <authorList>
            <person name="Wang J."/>
        </authorList>
    </citation>
    <scope>NUCLEOTIDE SEQUENCE</scope>
    <source>
        <tissue evidence="3">Leaf</tissue>
    </source>
</reference>
<keyword evidence="1" id="KW-0732">Signal</keyword>
<feature type="signal peptide" evidence="1">
    <location>
        <begin position="1"/>
        <end position="23"/>
    </location>
</feature>